<dbReference type="EMBL" id="KZ824322">
    <property type="protein sequence ID" value="RAL07939.1"/>
    <property type="molecule type" value="Genomic_DNA"/>
</dbReference>
<dbReference type="AlphaFoldDB" id="A0A395HK99"/>
<dbReference type="RefSeq" id="XP_025547093.1">
    <property type="nucleotide sequence ID" value="XM_025692133.1"/>
</dbReference>
<reference evidence="2 3" key="1">
    <citation type="submission" date="2018-02" db="EMBL/GenBank/DDBJ databases">
        <title>The genomes of Aspergillus section Nigri reveals drivers in fungal speciation.</title>
        <authorList>
            <consortium name="DOE Joint Genome Institute"/>
            <person name="Vesth T.C."/>
            <person name="Nybo J."/>
            <person name="Theobald S."/>
            <person name="Brandl J."/>
            <person name="Frisvad J.C."/>
            <person name="Nielsen K.F."/>
            <person name="Lyhne E.K."/>
            <person name="Kogle M.E."/>
            <person name="Kuo A."/>
            <person name="Riley R."/>
            <person name="Clum A."/>
            <person name="Nolan M."/>
            <person name="Lipzen A."/>
            <person name="Salamov A."/>
            <person name="Henrissat B."/>
            <person name="Wiebenga A."/>
            <person name="De vries R.P."/>
            <person name="Grigoriev I.V."/>
            <person name="Mortensen U.H."/>
            <person name="Andersen M.R."/>
            <person name="Baker S.E."/>
        </authorList>
    </citation>
    <scope>NUCLEOTIDE SEQUENCE [LARGE SCALE GENOMIC DNA]</scope>
    <source>
        <strain evidence="2 3">CBS 101889</strain>
    </source>
</reference>
<dbReference type="Proteomes" id="UP000248961">
    <property type="component" value="Unassembled WGS sequence"/>
</dbReference>
<dbReference type="VEuPathDB" id="FungiDB:BO97DRAFT_355293"/>
<dbReference type="InterPro" id="IPR036249">
    <property type="entry name" value="Thioredoxin-like_sf"/>
</dbReference>
<dbReference type="GeneID" id="37196422"/>
<sequence>MSLRQELSSWLAPAPVKVSTPPQIDRPAPSCPELSLPATNGKPTIILFLRHCGCPVAESDFCNLRTAATQHPDINFIAVSHSDEPSTVKWLDAVGGRGESGPNPVQLIVDVERKLYARWGSGVTPWSHVLSPTGLMNIVKLGREKGIWNRPTESGSRWQAGGFWAVDAQGLVRWGRPAQRADDMMDLHQAVRAVRQG</sequence>
<dbReference type="GO" id="GO:0016491">
    <property type="term" value="F:oxidoreductase activity"/>
    <property type="evidence" value="ECO:0007669"/>
    <property type="project" value="InterPro"/>
</dbReference>
<proteinExistence type="predicted"/>
<dbReference type="InterPro" id="IPR000866">
    <property type="entry name" value="AhpC/TSA"/>
</dbReference>
<accession>A0A395HK99</accession>
<name>A0A395HK99_ASPHC</name>
<gene>
    <name evidence="2" type="ORF">BO97DRAFT_355293</name>
</gene>
<dbReference type="PANTHER" id="PTHR42336">
    <property type="entry name" value="THIOREDOXIN DOMAIN-CONTAINING PROTEIN-RELATED"/>
    <property type="match status" value="1"/>
</dbReference>
<evidence type="ECO:0000313" key="2">
    <source>
        <dbReference type="EMBL" id="RAL07939.1"/>
    </source>
</evidence>
<dbReference type="Gene3D" id="3.40.30.10">
    <property type="entry name" value="Glutaredoxin"/>
    <property type="match status" value="1"/>
</dbReference>
<evidence type="ECO:0000313" key="3">
    <source>
        <dbReference type="Proteomes" id="UP000248961"/>
    </source>
</evidence>
<keyword evidence="3" id="KW-1185">Reference proteome</keyword>
<feature type="domain" description="Alkyl hydroperoxide reductase subunit C/ Thiol specific antioxidant" evidence="1">
    <location>
        <begin position="33"/>
        <end position="125"/>
    </location>
</feature>
<dbReference type="OrthoDB" id="40334at2759"/>
<dbReference type="Pfam" id="PF00578">
    <property type="entry name" value="AhpC-TSA"/>
    <property type="match status" value="1"/>
</dbReference>
<evidence type="ECO:0000259" key="1">
    <source>
        <dbReference type="Pfam" id="PF00578"/>
    </source>
</evidence>
<dbReference type="PANTHER" id="PTHR42336:SF1">
    <property type="entry name" value="ALKYL HYDROPEROXIDE REDUCTASE SUBUNIT C_ THIOL SPECIFIC ANTIOXIDANT DOMAIN-CONTAINING PROTEIN"/>
    <property type="match status" value="1"/>
</dbReference>
<dbReference type="GO" id="GO:0016209">
    <property type="term" value="F:antioxidant activity"/>
    <property type="evidence" value="ECO:0007669"/>
    <property type="project" value="InterPro"/>
</dbReference>
<dbReference type="SUPFAM" id="SSF52833">
    <property type="entry name" value="Thioredoxin-like"/>
    <property type="match status" value="1"/>
</dbReference>
<organism evidence="2 3">
    <name type="scientific">Aspergillus homomorphus (strain CBS 101889)</name>
    <dbReference type="NCBI Taxonomy" id="1450537"/>
    <lineage>
        <taxon>Eukaryota</taxon>
        <taxon>Fungi</taxon>
        <taxon>Dikarya</taxon>
        <taxon>Ascomycota</taxon>
        <taxon>Pezizomycotina</taxon>
        <taxon>Eurotiomycetes</taxon>
        <taxon>Eurotiomycetidae</taxon>
        <taxon>Eurotiales</taxon>
        <taxon>Aspergillaceae</taxon>
        <taxon>Aspergillus</taxon>
        <taxon>Aspergillus subgen. Circumdati</taxon>
    </lineage>
</organism>
<protein>
    <recommendedName>
        <fullName evidence="1">Alkyl hydroperoxide reductase subunit C/ Thiol specific antioxidant domain-containing protein</fullName>
    </recommendedName>
</protein>